<reference evidence="1 2" key="1">
    <citation type="submission" date="2017-07" db="EMBL/GenBank/DDBJ databases">
        <title>Elstera cyanobacteriorum sp. nov., a novel bacterium isolated from cyanobacterial aggregates in a eutrophic lake.</title>
        <authorList>
            <person name="Cai H."/>
        </authorList>
    </citation>
    <scope>NUCLEOTIDE SEQUENCE [LARGE SCALE GENOMIC DNA]</scope>
    <source>
        <strain evidence="1 2">TH019</strain>
    </source>
</reference>
<dbReference type="AlphaFoldDB" id="A0A255XTI2"/>
<dbReference type="RefSeq" id="WP_094408045.1">
    <property type="nucleotide sequence ID" value="NZ_BMJZ01000001.1"/>
</dbReference>
<name>A0A255XTI2_9PROT</name>
<gene>
    <name evidence="1" type="ORF">CHR90_05805</name>
</gene>
<keyword evidence="2" id="KW-1185">Reference proteome</keyword>
<comment type="caution">
    <text evidence="1">The sequence shown here is derived from an EMBL/GenBank/DDBJ whole genome shotgun (WGS) entry which is preliminary data.</text>
</comment>
<dbReference type="OrthoDB" id="7256805at2"/>
<protein>
    <submittedName>
        <fullName evidence="1">Uncharacterized protein</fullName>
    </submittedName>
</protein>
<dbReference type="Proteomes" id="UP000216361">
    <property type="component" value="Unassembled WGS sequence"/>
</dbReference>
<dbReference type="EMBL" id="NOXS01000029">
    <property type="protein sequence ID" value="OYQ20222.1"/>
    <property type="molecule type" value="Genomic_DNA"/>
</dbReference>
<evidence type="ECO:0000313" key="2">
    <source>
        <dbReference type="Proteomes" id="UP000216361"/>
    </source>
</evidence>
<evidence type="ECO:0000313" key="1">
    <source>
        <dbReference type="EMBL" id="OYQ20222.1"/>
    </source>
</evidence>
<dbReference type="InterPro" id="IPR036388">
    <property type="entry name" value="WH-like_DNA-bd_sf"/>
</dbReference>
<organism evidence="1 2">
    <name type="scientific">Elstera cyanobacteriorum</name>
    <dbReference type="NCBI Taxonomy" id="2022747"/>
    <lineage>
        <taxon>Bacteria</taxon>
        <taxon>Pseudomonadati</taxon>
        <taxon>Pseudomonadota</taxon>
        <taxon>Alphaproteobacteria</taxon>
        <taxon>Rhodospirillales</taxon>
        <taxon>Rhodospirillaceae</taxon>
        <taxon>Elstera</taxon>
    </lineage>
</organism>
<accession>A0A255XTI2</accession>
<dbReference type="SUPFAM" id="SSF46955">
    <property type="entry name" value="Putative DNA-binding domain"/>
    <property type="match status" value="1"/>
</dbReference>
<sequence length="189" mass="20885">MGERIVNRSEMARILEVSEPTLDRMMDRGLPVLQRGGNGKPYQFDVEAVIAWARDDAEREEAARSAREADINQLAMDLNGGATAEIEGVSPGLSGKARIDAINALLLQDKLAKQRGELVPVEDVRADYQAMFARLRQRLLSLDTLLTRSAGLTPAQAAIVRQDMRALLVELAMQIADPDLRPVEPEEMH</sequence>
<dbReference type="InterPro" id="IPR009061">
    <property type="entry name" value="DNA-bd_dom_put_sf"/>
</dbReference>
<proteinExistence type="predicted"/>
<dbReference type="Gene3D" id="1.10.10.10">
    <property type="entry name" value="Winged helix-like DNA-binding domain superfamily/Winged helix DNA-binding domain"/>
    <property type="match status" value="1"/>
</dbReference>